<reference evidence="3 4" key="1">
    <citation type="submission" date="2023-03" db="EMBL/GenBank/DDBJ databases">
        <title>Diaphorobacter basophil sp. nov., isolated from a sewage-treatment plant.</title>
        <authorList>
            <person name="Yang K."/>
        </authorList>
    </citation>
    <scope>NUCLEOTIDE SEQUENCE [LARGE SCALE GENOMIC DNA]</scope>
    <source>
        <strain evidence="3 4">Y-1</strain>
    </source>
</reference>
<evidence type="ECO:0000256" key="1">
    <source>
        <dbReference type="SAM" id="Phobius"/>
    </source>
</evidence>
<sequence length="524" mass="59524">MINKKKPWIKARWIGVALLLFATGYLTLNYRILVVGVLYRWAADDQFNAIWNLVSYASQGLLLFLVIGSISGWAFRSVLLLVFISGTVNLVYQSILYDLINLSTFQWMLAESRQSLSALKEFYKDFIWGVTRAGIAVGLFTLTRKAIKYAVFSKMAPHPENAPILTIVVLMIFLAADPALKALGRDRGAEMNVYGMAYQTMTEEIPNRMPASVKPDFKPSANKIIWLIDESISWRYYDEMFRSEWVSRWGGIDFGEARSLGNCSAQSNAALRWGVNVSKLNASTDLRTNSTVWAYAKQAGFRTILMDGQVHGNPQNYLWPPEKRLIDEVVPMAAGLDSDLKIARRLNGLLKADGRHFAYIVLKGAHYQYFSNYPDGNLDRSLPIEEQYRKALRYSKGNFLNELLDGVNMRNVVIFYTSDHGQHLGNGVIPHCNNKPHPEELSVPLILFTDPDLRNQFQRNDGEIRSHSQIFPTTLLLMGYAAEYASREYDNPLPTTSKRIVRFGKRIFPSTNADSIEFFFDDSN</sequence>
<feature type="transmembrane region" description="Helical" evidence="1">
    <location>
        <begin position="122"/>
        <end position="142"/>
    </location>
</feature>
<feature type="transmembrane region" description="Helical" evidence="1">
    <location>
        <begin position="60"/>
        <end position="84"/>
    </location>
</feature>
<dbReference type="SUPFAM" id="SSF53649">
    <property type="entry name" value="Alkaline phosphatase-like"/>
    <property type="match status" value="1"/>
</dbReference>
<dbReference type="InterPro" id="IPR017850">
    <property type="entry name" value="Alkaline_phosphatase_core_sf"/>
</dbReference>
<feature type="domain" description="Sulfatase N-terminal" evidence="2">
    <location>
        <begin position="289"/>
        <end position="480"/>
    </location>
</feature>
<name>A0ABZ0J242_9BURK</name>
<protein>
    <submittedName>
        <fullName evidence="3">Sulfatase-like hydrolase/transferase</fullName>
    </submittedName>
</protein>
<feature type="transmembrane region" description="Helical" evidence="1">
    <location>
        <begin position="162"/>
        <end position="180"/>
    </location>
</feature>
<proteinExistence type="predicted"/>
<evidence type="ECO:0000313" key="3">
    <source>
        <dbReference type="EMBL" id="WOO32113.1"/>
    </source>
</evidence>
<accession>A0ABZ0J242</accession>
<evidence type="ECO:0000313" key="4">
    <source>
        <dbReference type="Proteomes" id="UP001303211"/>
    </source>
</evidence>
<dbReference type="Pfam" id="PF00884">
    <property type="entry name" value="Sulfatase"/>
    <property type="match status" value="1"/>
</dbReference>
<dbReference type="RefSeq" id="WP_317701579.1">
    <property type="nucleotide sequence ID" value="NZ_CP136921.1"/>
</dbReference>
<dbReference type="EMBL" id="CP136921">
    <property type="protein sequence ID" value="WOO32113.1"/>
    <property type="molecule type" value="Genomic_DNA"/>
</dbReference>
<keyword evidence="4" id="KW-1185">Reference proteome</keyword>
<keyword evidence="1" id="KW-1133">Transmembrane helix</keyword>
<organism evidence="3 4">
    <name type="scientific">Diaphorobacter limosus</name>
    <dbReference type="NCBI Taxonomy" id="3036128"/>
    <lineage>
        <taxon>Bacteria</taxon>
        <taxon>Pseudomonadati</taxon>
        <taxon>Pseudomonadota</taxon>
        <taxon>Betaproteobacteria</taxon>
        <taxon>Burkholderiales</taxon>
        <taxon>Comamonadaceae</taxon>
        <taxon>Diaphorobacter</taxon>
    </lineage>
</organism>
<dbReference type="InterPro" id="IPR000917">
    <property type="entry name" value="Sulfatase_N"/>
</dbReference>
<feature type="transmembrane region" description="Helical" evidence="1">
    <location>
        <begin position="13"/>
        <end position="39"/>
    </location>
</feature>
<evidence type="ECO:0000259" key="2">
    <source>
        <dbReference type="Pfam" id="PF00884"/>
    </source>
</evidence>
<dbReference type="Proteomes" id="UP001303211">
    <property type="component" value="Chromosome"/>
</dbReference>
<keyword evidence="1" id="KW-0812">Transmembrane</keyword>
<gene>
    <name evidence="3" type="ORF">P4826_17240</name>
</gene>
<dbReference type="Gene3D" id="3.40.720.10">
    <property type="entry name" value="Alkaline Phosphatase, subunit A"/>
    <property type="match status" value="1"/>
</dbReference>
<keyword evidence="1" id="KW-0472">Membrane</keyword>